<sequence>MEEKNILAEQLQAETELFAEAEEMRARLVAKKQELEEILHDLESRVEEEEERNQSLQNEKKKMQSHIQDLEEQLDEEEAARQKLQLEKVTAEAKIKKMEEDILLLEDQNSKFLKVSAEVKLPNQNAALGLCDKDALRRSLREQNKLFLSSLSLRRKNSWRTESEEEKAKNLGKVKNKQEMMMVDLEERLKKEEKTRQELEKAKRKLDAETTDLQDQIAELQAQIEELKIQLAKKEEELQAVLA</sequence>
<dbReference type="Proteomes" id="UP001529510">
    <property type="component" value="Unassembled WGS sequence"/>
</dbReference>
<dbReference type="EMBL" id="JAMKFB020000006">
    <property type="protein sequence ID" value="KAL0190410.1"/>
    <property type="molecule type" value="Genomic_DNA"/>
</dbReference>
<evidence type="ECO:0000256" key="2">
    <source>
        <dbReference type="SAM" id="MobiDB-lite"/>
    </source>
</evidence>
<dbReference type="PANTHER" id="PTHR45615:SF24">
    <property type="entry name" value="MYOSIN-10"/>
    <property type="match status" value="1"/>
</dbReference>
<feature type="region of interest" description="Disordered" evidence="2">
    <location>
        <begin position="190"/>
        <end position="210"/>
    </location>
</feature>
<dbReference type="SUPFAM" id="SSF90257">
    <property type="entry name" value="Myosin rod fragments"/>
    <property type="match status" value="2"/>
</dbReference>
<feature type="non-terminal residue" evidence="4">
    <location>
        <position position="243"/>
    </location>
</feature>
<feature type="domain" description="Myosin tail" evidence="3">
    <location>
        <begin position="1"/>
        <end position="114"/>
    </location>
</feature>
<feature type="domain" description="Myosin tail" evidence="3">
    <location>
        <begin position="162"/>
        <end position="242"/>
    </location>
</feature>
<dbReference type="Pfam" id="PF01576">
    <property type="entry name" value="Myosin_tail_1"/>
    <property type="match status" value="2"/>
</dbReference>
<proteinExistence type="predicted"/>
<comment type="caution">
    <text evidence="4">The sequence shown here is derived from an EMBL/GenBank/DDBJ whole genome shotgun (WGS) entry which is preliminary data.</text>
</comment>
<keyword evidence="5" id="KW-1185">Reference proteome</keyword>
<dbReference type="InterPro" id="IPR002928">
    <property type="entry name" value="Myosin_tail"/>
</dbReference>
<evidence type="ECO:0000256" key="1">
    <source>
        <dbReference type="ARBA" id="ARBA00023054"/>
    </source>
</evidence>
<feature type="region of interest" description="Disordered" evidence="2">
    <location>
        <begin position="45"/>
        <end position="79"/>
    </location>
</feature>
<name>A0ABD0QW42_CIRMR</name>
<accession>A0ABD0QW42</accession>
<keyword evidence="1" id="KW-0175">Coiled coil</keyword>
<evidence type="ECO:0000313" key="5">
    <source>
        <dbReference type="Proteomes" id="UP001529510"/>
    </source>
</evidence>
<reference evidence="4 5" key="1">
    <citation type="submission" date="2024-05" db="EMBL/GenBank/DDBJ databases">
        <title>Genome sequencing and assembly of Indian major carp, Cirrhinus mrigala (Hamilton, 1822).</title>
        <authorList>
            <person name="Mohindra V."/>
            <person name="Chowdhury L.M."/>
            <person name="Lal K."/>
            <person name="Jena J.K."/>
        </authorList>
    </citation>
    <scope>NUCLEOTIDE SEQUENCE [LARGE SCALE GENOMIC DNA]</scope>
    <source>
        <strain evidence="4">CM1030</strain>
        <tissue evidence="4">Blood</tissue>
    </source>
</reference>
<organism evidence="4 5">
    <name type="scientific">Cirrhinus mrigala</name>
    <name type="common">Mrigala</name>
    <dbReference type="NCBI Taxonomy" id="683832"/>
    <lineage>
        <taxon>Eukaryota</taxon>
        <taxon>Metazoa</taxon>
        <taxon>Chordata</taxon>
        <taxon>Craniata</taxon>
        <taxon>Vertebrata</taxon>
        <taxon>Euteleostomi</taxon>
        <taxon>Actinopterygii</taxon>
        <taxon>Neopterygii</taxon>
        <taxon>Teleostei</taxon>
        <taxon>Ostariophysi</taxon>
        <taxon>Cypriniformes</taxon>
        <taxon>Cyprinidae</taxon>
        <taxon>Labeoninae</taxon>
        <taxon>Labeonini</taxon>
        <taxon>Cirrhinus</taxon>
    </lineage>
</organism>
<evidence type="ECO:0000259" key="3">
    <source>
        <dbReference type="Pfam" id="PF01576"/>
    </source>
</evidence>
<gene>
    <name evidence="4" type="ORF">M9458_013108</name>
</gene>
<dbReference type="AlphaFoldDB" id="A0ABD0QW42"/>
<dbReference type="Gene3D" id="1.20.5.340">
    <property type="match status" value="2"/>
</dbReference>
<feature type="compositionally biased region" description="Basic and acidic residues" evidence="2">
    <location>
        <begin position="190"/>
        <end position="208"/>
    </location>
</feature>
<dbReference type="PANTHER" id="PTHR45615">
    <property type="entry name" value="MYOSIN HEAVY CHAIN, NON-MUSCLE"/>
    <property type="match status" value="1"/>
</dbReference>
<evidence type="ECO:0000313" key="4">
    <source>
        <dbReference type="EMBL" id="KAL0190410.1"/>
    </source>
</evidence>
<protein>
    <recommendedName>
        <fullName evidence="3">Myosin tail domain-containing protein</fullName>
    </recommendedName>
</protein>